<keyword evidence="1" id="KW-0805">Transcription regulation</keyword>
<name>A0A5Q0L5M6_9ACTN</name>
<dbReference type="InterPro" id="IPR050109">
    <property type="entry name" value="HTH-type_TetR-like_transc_reg"/>
</dbReference>
<evidence type="ECO:0000256" key="4">
    <source>
        <dbReference type="PROSITE-ProRule" id="PRU00335"/>
    </source>
</evidence>
<keyword evidence="2 4" id="KW-0238">DNA-binding</keyword>
<reference evidence="6 7" key="1">
    <citation type="submission" date="2019-10" db="EMBL/GenBank/DDBJ databases">
        <title>A novel species.</title>
        <authorList>
            <person name="Gao J."/>
        </authorList>
    </citation>
    <scope>NUCLEOTIDE SEQUENCE [LARGE SCALE GENOMIC DNA]</scope>
    <source>
        <strain evidence="6 7">QMT-28</strain>
    </source>
</reference>
<dbReference type="InterPro" id="IPR009057">
    <property type="entry name" value="Homeodomain-like_sf"/>
</dbReference>
<evidence type="ECO:0000259" key="5">
    <source>
        <dbReference type="PROSITE" id="PS50977"/>
    </source>
</evidence>
<dbReference type="RefSeq" id="WP_153286556.1">
    <property type="nucleotide sequence ID" value="NZ_CP045643.1"/>
</dbReference>
<dbReference type="InterPro" id="IPR036271">
    <property type="entry name" value="Tet_transcr_reg_TetR-rel_C_sf"/>
</dbReference>
<evidence type="ECO:0000313" key="7">
    <source>
        <dbReference type="Proteomes" id="UP000326179"/>
    </source>
</evidence>
<gene>
    <name evidence="6" type="ORF">GFH48_01990</name>
</gene>
<dbReference type="PRINTS" id="PR00455">
    <property type="entry name" value="HTHTETR"/>
</dbReference>
<evidence type="ECO:0000256" key="2">
    <source>
        <dbReference type="ARBA" id="ARBA00023125"/>
    </source>
</evidence>
<sequence>MPTTTWTGLSPVRRERVLVAAMDEFGTHGYSTGSLNVIAREAGVAKGSLFQYFAGKLDLFAYVAEQTSLRIYAEMRPWLEGYDGSTEFSAHLTDALGAWLDYFTTHPLERGVTAATNMEMNPSVRDAVRAPVQEIYLVGLRPLVERAVETGDLRKDADVDALLSLLLVLLPHLALAPHAPGSEGPVPLVGENPEIRRENIARLVTPLLADFVSRSGR</sequence>
<evidence type="ECO:0000313" key="6">
    <source>
        <dbReference type="EMBL" id="QFZ72188.1"/>
    </source>
</evidence>
<dbReference type="InterPro" id="IPR023772">
    <property type="entry name" value="DNA-bd_HTH_TetR-type_CS"/>
</dbReference>
<dbReference type="GO" id="GO:0000976">
    <property type="term" value="F:transcription cis-regulatory region binding"/>
    <property type="evidence" value="ECO:0007669"/>
    <property type="project" value="TreeGrafter"/>
</dbReference>
<feature type="DNA-binding region" description="H-T-H motif" evidence="4">
    <location>
        <begin position="34"/>
        <end position="53"/>
    </location>
</feature>
<dbReference type="EMBL" id="CP045643">
    <property type="protein sequence ID" value="QFZ72188.1"/>
    <property type="molecule type" value="Genomic_DNA"/>
</dbReference>
<dbReference type="PANTHER" id="PTHR30055">
    <property type="entry name" value="HTH-TYPE TRANSCRIPTIONAL REGULATOR RUTR"/>
    <property type="match status" value="1"/>
</dbReference>
<organism evidence="6 7">
    <name type="scientific">Streptomyces fagopyri</name>
    <dbReference type="NCBI Taxonomy" id="2662397"/>
    <lineage>
        <taxon>Bacteria</taxon>
        <taxon>Bacillati</taxon>
        <taxon>Actinomycetota</taxon>
        <taxon>Actinomycetes</taxon>
        <taxon>Kitasatosporales</taxon>
        <taxon>Streptomycetaceae</taxon>
        <taxon>Streptomyces</taxon>
    </lineage>
</organism>
<dbReference type="Pfam" id="PF00440">
    <property type="entry name" value="TetR_N"/>
    <property type="match status" value="1"/>
</dbReference>
<dbReference type="KEGG" id="sfy:GFH48_01990"/>
<dbReference type="AlphaFoldDB" id="A0A5Q0L5M6"/>
<dbReference type="Gene3D" id="1.10.357.10">
    <property type="entry name" value="Tetracycline Repressor, domain 2"/>
    <property type="match status" value="1"/>
</dbReference>
<evidence type="ECO:0000256" key="3">
    <source>
        <dbReference type="ARBA" id="ARBA00023163"/>
    </source>
</evidence>
<protein>
    <submittedName>
        <fullName evidence="6">TetR family transcriptional regulator</fullName>
    </submittedName>
</protein>
<feature type="domain" description="HTH tetR-type" evidence="5">
    <location>
        <begin position="11"/>
        <end position="71"/>
    </location>
</feature>
<keyword evidence="7" id="KW-1185">Reference proteome</keyword>
<dbReference type="GO" id="GO:0003700">
    <property type="term" value="F:DNA-binding transcription factor activity"/>
    <property type="evidence" value="ECO:0007669"/>
    <property type="project" value="TreeGrafter"/>
</dbReference>
<dbReference type="SUPFAM" id="SSF46689">
    <property type="entry name" value="Homeodomain-like"/>
    <property type="match status" value="1"/>
</dbReference>
<dbReference type="Proteomes" id="UP000326179">
    <property type="component" value="Chromosome"/>
</dbReference>
<dbReference type="InterPro" id="IPR001647">
    <property type="entry name" value="HTH_TetR"/>
</dbReference>
<dbReference type="InterPro" id="IPR011075">
    <property type="entry name" value="TetR_C"/>
</dbReference>
<evidence type="ECO:0000256" key="1">
    <source>
        <dbReference type="ARBA" id="ARBA00023015"/>
    </source>
</evidence>
<dbReference type="PROSITE" id="PS01081">
    <property type="entry name" value="HTH_TETR_1"/>
    <property type="match status" value="1"/>
</dbReference>
<proteinExistence type="predicted"/>
<dbReference type="PANTHER" id="PTHR30055:SF226">
    <property type="entry name" value="HTH-TYPE TRANSCRIPTIONAL REGULATOR PKSA"/>
    <property type="match status" value="1"/>
</dbReference>
<dbReference type="SUPFAM" id="SSF48498">
    <property type="entry name" value="Tetracyclin repressor-like, C-terminal domain"/>
    <property type="match status" value="1"/>
</dbReference>
<keyword evidence="3" id="KW-0804">Transcription</keyword>
<dbReference type="PROSITE" id="PS50977">
    <property type="entry name" value="HTH_TETR_2"/>
    <property type="match status" value="1"/>
</dbReference>
<accession>A0A5Q0L5M6</accession>
<dbReference type="Pfam" id="PF16859">
    <property type="entry name" value="TetR_C_11"/>
    <property type="match status" value="1"/>
</dbReference>